<name>A0A1F6VJU6_9BACT</name>
<comment type="caution">
    <text evidence="1">The sequence shown here is derived from an EMBL/GenBank/DDBJ whole genome shotgun (WGS) entry which is preliminary data.</text>
</comment>
<accession>A0A1F6VJU6</accession>
<feature type="non-terminal residue" evidence="1">
    <location>
        <position position="425"/>
    </location>
</feature>
<dbReference type="EMBL" id="MFTT01000017">
    <property type="protein sequence ID" value="OGI69913.1"/>
    <property type="molecule type" value="Genomic_DNA"/>
</dbReference>
<reference evidence="1 2" key="1">
    <citation type="journal article" date="2016" name="Nat. Commun.">
        <title>Thousands of microbial genomes shed light on interconnected biogeochemical processes in an aquifer system.</title>
        <authorList>
            <person name="Anantharaman K."/>
            <person name="Brown C.T."/>
            <person name="Hug L.A."/>
            <person name="Sharon I."/>
            <person name="Castelle C.J."/>
            <person name="Probst A.J."/>
            <person name="Thomas B.C."/>
            <person name="Singh A."/>
            <person name="Wilkins M.J."/>
            <person name="Karaoz U."/>
            <person name="Brodie E.L."/>
            <person name="Williams K.H."/>
            <person name="Hubbard S.S."/>
            <person name="Banfield J.F."/>
        </authorList>
    </citation>
    <scope>NUCLEOTIDE SEQUENCE [LARGE SCALE GENOMIC DNA]</scope>
</reference>
<dbReference type="Proteomes" id="UP000178059">
    <property type="component" value="Unassembled WGS sequence"/>
</dbReference>
<gene>
    <name evidence="1" type="ORF">A2824_02060</name>
</gene>
<evidence type="ECO:0000313" key="1">
    <source>
        <dbReference type="EMBL" id="OGI69913.1"/>
    </source>
</evidence>
<sequence length="425" mass="49313">MQSETKIHSTSPHTFLQKGVGASSVQACQNCKQNFVIEPEDFLFYEKINVPPPTFCPECRLVRRMMWRNERFLYKRSCNSCEKKIIAMYPEKTVFPVYCIECWRSDKWDAIDQGRDYDFSKPFFEQWLDLFNSVPRPALGQNGTNINAEYANFVQDVKNVYLSTSVIWNSEDVYYSTNVTSASKNIVDSLNIDSSEFIYESIGCTRNYRTAFCFWSRECIDSAFLAYCVNVTNCIGCVNLRNVSYHIFNKKYTKEEFEKKKEELALYMKSGFKAFKEKFKKFMLEFPVRYANIVHSVNSTGDDLYNCKNVQWGFSTKDAENVKYSYRCPGPKDSMDVTHLGHGELIYEHAMGGSDPSRNCKFIIWGSPALEDVSYSDFCASSSNLFGCIGLKNKSYCILNKKYSKEDYEKLMSKIIDHMNKMPYT</sequence>
<proteinExistence type="predicted"/>
<protein>
    <submittedName>
        <fullName evidence="1">Uncharacterized protein</fullName>
    </submittedName>
</protein>
<organism evidence="1 2">
    <name type="scientific">Candidatus Nomurabacteria bacterium RIFCSPHIGHO2_01_FULL_42_16</name>
    <dbReference type="NCBI Taxonomy" id="1801743"/>
    <lineage>
        <taxon>Bacteria</taxon>
        <taxon>Candidatus Nomuraibacteriota</taxon>
    </lineage>
</organism>
<dbReference type="AlphaFoldDB" id="A0A1F6VJU6"/>
<evidence type="ECO:0000313" key="2">
    <source>
        <dbReference type="Proteomes" id="UP000178059"/>
    </source>
</evidence>